<dbReference type="GO" id="GO:0016702">
    <property type="term" value="F:oxidoreductase activity, acting on single donors with incorporation of molecular oxygen, incorporation of two atoms of oxygen"/>
    <property type="evidence" value="ECO:0007669"/>
    <property type="project" value="InterPro"/>
</dbReference>
<evidence type="ECO:0000313" key="2">
    <source>
        <dbReference type="Proteomes" id="UP001201262"/>
    </source>
</evidence>
<dbReference type="InterPro" id="IPR015889">
    <property type="entry name" value="Intradiol_dOase_core"/>
</dbReference>
<proteinExistence type="predicted"/>
<protein>
    <submittedName>
        <fullName evidence="1">Intradiol ring-cleavage dioxygenase</fullName>
    </submittedName>
</protein>
<keyword evidence="1" id="KW-0223">Dioxygenase</keyword>
<gene>
    <name evidence="1" type="ORF">BGW36DRAFT_365790</name>
</gene>
<evidence type="ECO:0000313" key="1">
    <source>
        <dbReference type="EMBL" id="KAH8688727.1"/>
    </source>
</evidence>
<dbReference type="PANTHER" id="PTHR34315">
    <property type="match status" value="1"/>
</dbReference>
<keyword evidence="2" id="KW-1185">Reference proteome</keyword>
<organism evidence="1 2">
    <name type="scientific">Talaromyces proteolyticus</name>
    <dbReference type="NCBI Taxonomy" id="1131652"/>
    <lineage>
        <taxon>Eukaryota</taxon>
        <taxon>Fungi</taxon>
        <taxon>Dikarya</taxon>
        <taxon>Ascomycota</taxon>
        <taxon>Pezizomycotina</taxon>
        <taxon>Eurotiomycetes</taxon>
        <taxon>Eurotiomycetidae</taxon>
        <taxon>Eurotiales</taxon>
        <taxon>Trichocomaceae</taxon>
        <taxon>Talaromyces</taxon>
        <taxon>Talaromyces sect. Bacilispori</taxon>
    </lineage>
</organism>
<dbReference type="Proteomes" id="UP001201262">
    <property type="component" value="Unassembled WGS sequence"/>
</dbReference>
<keyword evidence="1" id="KW-0560">Oxidoreductase</keyword>
<dbReference type="EMBL" id="JAJTJA010000017">
    <property type="protein sequence ID" value="KAH8688727.1"/>
    <property type="molecule type" value="Genomic_DNA"/>
</dbReference>
<dbReference type="Gene3D" id="2.60.130.10">
    <property type="entry name" value="Aromatic compound dioxygenase"/>
    <property type="match status" value="1"/>
</dbReference>
<accession>A0AAD4PTZ7</accession>
<dbReference type="GO" id="GO:0005506">
    <property type="term" value="F:iron ion binding"/>
    <property type="evidence" value="ECO:0007669"/>
    <property type="project" value="InterPro"/>
</dbReference>
<dbReference type="PANTHER" id="PTHR34315:SF9">
    <property type="entry name" value="INTRADIOL RING-CLEAVAGE DIOXYGENASES DOMAIN-CONTAINING PROTEIN-RELATED"/>
    <property type="match status" value="1"/>
</dbReference>
<reference evidence="1" key="1">
    <citation type="submission" date="2021-12" db="EMBL/GenBank/DDBJ databases">
        <title>Convergent genome expansion in fungi linked to evolution of root-endophyte symbiosis.</title>
        <authorList>
            <consortium name="DOE Joint Genome Institute"/>
            <person name="Ke Y.-H."/>
            <person name="Bonito G."/>
            <person name="Liao H.-L."/>
            <person name="Looney B."/>
            <person name="Rojas-Flechas A."/>
            <person name="Nash J."/>
            <person name="Hameed K."/>
            <person name="Schadt C."/>
            <person name="Martin F."/>
            <person name="Crous P.W."/>
            <person name="Miettinen O."/>
            <person name="Magnuson J.K."/>
            <person name="Labbe J."/>
            <person name="Jacobson D."/>
            <person name="Doktycz M.J."/>
            <person name="Veneault-Fourrey C."/>
            <person name="Kuo A."/>
            <person name="Mondo S."/>
            <person name="Calhoun S."/>
            <person name="Riley R."/>
            <person name="Ohm R."/>
            <person name="LaButti K."/>
            <person name="Andreopoulos B."/>
            <person name="Pangilinan J."/>
            <person name="Nolan M."/>
            <person name="Tritt A."/>
            <person name="Clum A."/>
            <person name="Lipzen A."/>
            <person name="Daum C."/>
            <person name="Barry K."/>
            <person name="Grigoriev I.V."/>
            <person name="Vilgalys R."/>
        </authorList>
    </citation>
    <scope>NUCLEOTIDE SEQUENCE</scope>
    <source>
        <strain evidence="1">PMI_201</strain>
    </source>
</reference>
<name>A0AAD4PTZ7_9EURO</name>
<dbReference type="AlphaFoldDB" id="A0AAD4PTZ7"/>
<sequence length="283" mass="32111">MFQKRIVVRDLGPVLIKCHEVTEWSITVDTPESGIFSDNTTFVLNPEDENWALYVKSEYFRSNIDESQVDVALTPDAQFLDVETCKPITSIWFDLWNCSPTGVHSGADGQGNEIQETNDYHMIQFKTIVPSNHSGRTTYHRVVTHIGDLSQLSNNTISGGTVAHIGQLLWDQDLIHDIEAISPYNTNDTTIITTSTDCAFDDEIENAKSDPIINYIKVGDTIEDGQSISFSRTTAYGTHGYLEHLCNPYKMALFKILISQQNYMRIIVQNLVYYLHNSKRIYD</sequence>
<comment type="caution">
    <text evidence="1">The sequence shown here is derived from an EMBL/GenBank/DDBJ whole genome shotgun (WGS) entry which is preliminary data.</text>
</comment>
<dbReference type="GeneID" id="70244976"/>
<dbReference type="RefSeq" id="XP_046065199.1">
    <property type="nucleotide sequence ID" value="XM_046214689.1"/>
</dbReference>
<dbReference type="SUPFAM" id="SSF49482">
    <property type="entry name" value="Aromatic compound dioxygenase"/>
    <property type="match status" value="1"/>
</dbReference>